<evidence type="ECO:0000259" key="3">
    <source>
        <dbReference type="Pfam" id="PF04412"/>
    </source>
</evidence>
<keyword evidence="1" id="KW-0408">Iron</keyword>
<dbReference type="PANTHER" id="PTHR36577">
    <property type="entry name" value="DUF521 DOMAIN PROTEIN (AFU_ORTHOLOGUE AFUA_6G00490)"/>
    <property type="match status" value="1"/>
</dbReference>
<dbReference type="InterPro" id="IPR015931">
    <property type="entry name" value="Acnase/IPM_dHydase_lsu_aba_1/3"/>
</dbReference>
<dbReference type="Gene3D" id="3.30.499.10">
    <property type="entry name" value="Aconitase, domain 3"/>
    <property type="match status" value="1"/>
</dbReference>
<evidence type="ECO:0000313" key="4">
    <source>
        <dbReference type="EMBL" id="RIV82332.1"/>
    </source>
</evidence>
<dbReference type="RefSeq" id="WP_119593740.1">
    <property type="nucleotide sequence ID" value="NZ_QXFM01000119.1"/>
</dbReference>
<protein>
    <submittedName>
        <fullName evidence="4">DUF521 domain-containing protein</fullName>
    </submittedName>
</protein>
<dbReference type="PANTHER" id="PTHR36577:SF3">
    <property type="entry name" value="DUF521 DOMAIN PROTEIN (AFU_ORTHOLOGUE AFUA_6G00490)"/>
    <property type="match status" value="1"/>
</dbReference>
<feature type="domain" description="Phosphomevalonate dehydratase large subunit-like" evidence="3">
    <location>
        <begin position="3"/>
        <end position="417"/>
    </location>
</feature>
<sequence length="429" mass="46282">MVSLTDAEKAMRDGAEGPAVAKAMDLLIRYAEALDAPDFVYCNNIAGVPGSSPKWVKDYYKEDGGDYRAVFSRFDLDSDEVVDVPRMNGFSCHLQGGMDPELWREQGMTEEAFANFRSDEAEVAAHGIQVMKTCTPYLAGNVPVMGEHCAWMESSAVVFCNSVIGGRTNCEGRESTSAAMLAKRIPNWGFHTDAFRKGQHAIKVEVPVDSIFEWGMLGYFTGAAVEDAIPVLSGDISDAALIKHKHFGAAAASSGGVEMYHMLGITPEAPTREVAFGGADKGETFTYGAKERAEVYERLNSIGSSRDVDYIMLGCPHYSIDQIADAARMLEGRKVHANTELWIFTSRAVKATAMASGYDRILAAAGAKLMTDTCSAISQAVPPGTKVAAFDSAKQTHYLPAIMGIEGWFGTTQDCIDAACTGRWNGGLH</sequence>
<dbReference type="InterPro" id="IPR036008">
    <property type="entry name" value="Aconitase_4Fe-4S_dom"/>
</dbReference>
<dbReference type="Proteomes" id="UP000265366">
    <property type="component" value="Unassembled WGS sequence"/>
</dbReference>
<dbReference type="SUPFAM" id="SSF53732">
    <property type="entry name" value="Aconitase iron-sulfur domain"/>
    <property type="match status" value="1"/>
</dbReference>
<comment type="caution">
    <text evidence="4">The sequence shown here is derived from an EMBL/GenBank/DDBJ whole genome shotgun (WGS) entry which is preliminary data.</text>
</comment>
<evidence type="ECO:0000313" key="5">
    <source>
        <dbReference type="Proteomes" id="UP000265366"/>
    </source>
</evidence>
<gene>
    <name evidence="4" type="ORF">D2V17_15590</name>
</gene>
<organism evidence="4 5">
    <name type="scientific">Aurantiacibacter xanthus</name>
    <dbReference type="NCBI Taxonomy" id="1784712"/>
    <lineage>
        <taxon>Bacteria</taxon>
        <taxon>Pseudomonadati</taxon>
        <taxon>Pseudomonadota</taxon>
        <taxon>Alphaproteobacteria</taxon>
        <taxon>Sphingomonadales</taxon>
        <taxon>Erythrobacteraceae</taxon>
        <taxon>Aurantiacibacter</taxon>
    </lineage>
</organism>
<evidence type="ECO:0000256" key="1">
    <source>
        <dbReference type="ARBA" id="ARBA00023004"/>
    </source>
</evidence>
<keyword evidence="2" id="KW-0456">Lyase</keyword>
<dbReference type="OrthoDB" id="1550274at2"/>
<dbReference type="EMBL" id="QXFM01000119">
    <property type="protein sequence ID" value="RIV82332.1"/>
    <property type="molecule type" value="Genomic_DNA"/>
</dbReference>
<accession>A0A3A1P1A9</accession>
<dbReference type="Pfam" id="PF04412">
    <property type="entry name" value="AcnX"/>
    <property type="match status" value="1"/>
</dbReference>
<reference evidence="4 5" key="1">
    <citation type="submission" date="2018-08" db="EMBL/GenBank/DDBJ databases">
        <title>Erythrobacter zhengii sp.nov., a bacterium isolated from deep-sea sediment.</title>
        <authorList>
            <person name="Fang C."/>
            <person name="Wu Y.-H."/>
            <person name="Sun C."/>
            <person name="Wang H."/>
            <person name="Cheng H."/>
            <person name="Meng F.-X."/>
            <person name="Wang C.-S."/>
            <person name="Xu X.-W."/>
        </authorList>
    </citation>
    <scope>NUCLEOTIDE SEQUENCE [LARGE SCALE GENOMIC DNA]</scope>
    <source>
        <strain evidence="4 5">CCTCC AB 2015396</strain>
    </source>
</reference>
<proteinExistence type="predicted"/>
<dbReference type="InterPro" id="IPR007506">
    <property type="entry name" value="PMDh-L-like_dom"/>
</dbReference>
<keyword evidence="5" id="KW-1185">Reference proteome</keyword>
<name>A0A3A1P1A9_9SPHN</name>
<dbReference type="GO" id="GO:0016829">
    <property type="term" value="F:lyase activity"/>
    <property type="evidence" value="ECO:0007669"/>
    <property type="project" value="UniProtKB-KW"/>
</dbReference>
<evidence type="ECO:0000256" key="2">
    <source>
        <dbReference type="ARBA" id="ARBA00023239"/>
    </source>
</evidence>
<dbReference type="AlphaFoldDB" id="A0A3A1P1A9"/>